<evidence type="ECO:0000313" key="2">
    <source>
        <dbReference type="EMBL" id="QPI06594.1"/>
    </source>
</evidence>
<accession>A0A7S9SAI9</accession>
<dbReference type="Gene3D" id="1.10.287.500">
    <property type="entry name" value="Helix hairpin bin"/>
    <property type="match status" value="1"/>
</dbReference>
<dbReference type="SUPFAM" id="SSF75708">
    <property type="entry name" value="Chemotaxis phosphatase CheZ"/>
    <property type="match status" value="1"/>
</dbReference>
<feature type="compositionally biased region" description="Basic and acidic residues" evidence="1">
    <location>
        <begin position="19"/>
        <end position="32"/>
    </location>
</feature>
<dbReference type="Proteomes" id="UP000594535">
    <property type="component" value="Chromosome"/>
</dbReference>
<dbReference type="AlphaFoldDB" id="A0A7S9SAI9"/>
<reference evidence="2 3" key="1">
    <citation type="journal article" date="2020" name="Microb. Genom.">
        <title>Analysis of complete Campylobacter concisus genomes identifies genomospecies features, secretion systems and novel plasmids and their association with severe ulcerative colitis.</title>
        <authorList>
            <person name="Liu F."/>
            <person name="Chen S."/>
            <person name="Luu L.D.W."/>
            <person name="Lee S.A."/>
            <person name="Tay A.C.Y."/>
            <person name="Wu R."/>
            <person name="Riordan S.M."/>
            <person name="Lan R."/>
            <person name="Liu L."/>
            <person name="Zhang L."/>
        </authorList>
    </citation>
    <scope>NUCLEOTIDE SEQUENCE [LARGE SCALE GENOMIC DNA]</scope>
    <source>
        <strain evidence="2 3">H9O-S2</strain>
    </source>
</reference>
<feature type="region of interest" description="Disordered" evidence="1">
    <location>
        <begin position="1"/>
        <end position="62"/>
    </location>
</feature>
<dbReference type="RefSeq" id="WP_103581032.1">
    <property type="nucleotide sequence ID" value="NZ_CP049232.1"/>
</dbReference>
<evidence type="ECO:0000313" key="3">
    <source>
        <dbReference type="Proteomes" id="UP000594535"/>
    </source>
</evidence>
<evidence type="ECO:0000256" key="1">
    <source>
        <dbReference type="SAM" id="MobiDB-lite"/>
    </source>
</evidence>
<sequence>MTQEELDALMAGGLEDDLGDTKDASQEVADVKEETDEVAEVAEAMSAKADEPQANSSKHGENYRVSADGVWPPPPPTEDHKMVHQLDDVTRDSEEKATQMFDKLETINNFFMDAESDSNSLKDAINSNVELFTTLSDKFPNIAAFSEALEKNNSLLGTIDNIISNLQMGQDEIMMAMDMMQYQDIHRQKIERVINVMRALSKYMNTLFEGRIDDDKRVGSAVHIAGDTTTENLVSNDDIEALIESLGKK</sequence>
<organism evidence="2 3">
    <name type="scientific">Campylobacter concisus</name>
    <dbReference type="NCBI Taxonomy" id="199"/>
    <lineage>
        <taxon>Bacteria</taxon>
        <taxon>Pseudomonadati</taxon>
        <taxon>Campylobacterota</taxon>
        <taxon>Epsilonproteobacteria</taxon>
        <taxon>Campylobacterales</taxon>
        <taxon>Campylobacteraceae</taxon>
        <taxon>Campylobacter</taxon>
    </lineage>
</organism>
<gene>
    <name evidence="2" type="ORF">G5B96_04340</name>
</gene>
<protein>
    <submittedName>
        <fullName evidence="2">Chemotaxis protein</fullName>
    </submittedName>
</protein>
<proteinExistence type="predicted"/>
<dbReference type="EMBL" id="CP049232">
    <property type="protein sequence ID" value="QPI06594.1"/>
    <property type="molecule type" value="Genomic_DNA"/>
</dbReference>
<name>A0A7S9SAI9_9BACT</name>